<dbReference type="Proteomes" id="UP001357485">
    <property type="component" value="Unassembled WGS sequence"/>
</dbReference>
<reference evidence="2 3" key="1">
    <citation type="submission" date="2023-08" db="EMBL/GenBank/DDBJ databases">
        <title>Black Yeasts Isolated from many extreme environments.</title>
        <authorList>
            <person name="Coleine C."/>
            <person name="Stajich J.E."/>
            <person name="Selbmann L."/>
        </authorList>
    </citation>
    <scope>NUCLEOTIDE SEQUENCE [LARGE SCALE GENOMIC DNA]</scope>
    <source>
        <strain evidence="2 3">CCFEE 536</strain>
    </source>
</reference>
<feature type="compositionally biased region" description="Acidic residues" evidence="1">
    <location>
        <begin position="128"/>
        <end position="137"/>
    </location>
</feature>
<dbReference type="EMBL" id="JAVRRA010009860">
    <property type="protein sequence ID" value="KAK5244415.1"/>
    <property type="molecule type" value="Genomic_DNA"/>
</dbReference>
<feature type="compositionally biased region" description="Basic and acidic residues" evidence="1">
    <location>
        <begin position="34"/>
        <end position="62"/>
    </location>
</feature>
<proteinExistence type="predicted"/>
<feature type="compositionally biased region" description="Acidic residues" evidence="1">
    <location>
        <begin position="103"/>
        <end position="120"/>
    </location>
</feature>
<feature type="compositionally biased region" description="Basic residues" evidence="1">
    <location>
        <begin position="20"/>
        <end position="33"/>
    </location>
</feature>
<keyword evidence="3" id="KW-1185">Reference proteome</keyword>
<accession>A0ABR0LWF6</accession>
<evidence type="ECO:0000256" key="1">
    <source>
        <dbReference type="SAM" id="MobiDB-lite"/>
    </source>
</evidence>
<comment type="caution">
    <text evidence="2">The sequence shown here is derived from an EMBL/GenBank/DDBJ whole genome shotgun (WGS) entry which is preliminary data.</text>
</comment>
<protein>
    <submittedName>
        <fullName evidence="2">Ribosome production factor 1</fullName>
    </submittedName>
</protein>
<sequence length="137" mass="16029">MAPSRTMLSTKHALPFKTNNKLKRKDFHVKQKKARDSLTRDERFRRRREEDRDPKLREERQVRNVPLTIDKKRVWDQVDEDNVDALRLSVDVERLKRRKVEEAEAGDGEEEGEEEEDEAAEAAGAAVGEEEKDDDVD</sequence>
<organism evidence="2 3">
    <name type="scientific">Cryomyces antarcticus</name>
    <dbReference type="NCBI Taxonomy" id="329879"/>
    <lineage>
        <taxon>Eukaryota</taxon>
        <taxon>Fungi</taxon>
        <taxon>Dikarya</taxon>
        <taxon>Ascomycota</taxon>
        <taxon>Pezizomycotina</taxon>
        <taxon>Dothideomycetes</taxon>
        <taxon>Dothideomycetes incertae sedis</taxon>
        <taxon>Cryomyces</taxon>
    </lineage>
</organism>
<evidence type="ECO:0000313" key="3">
    <source>
        <dbReference type="Proteomes" id="UP001357485"/>
    </source>
</evidence>
<name>A0ABR0LWF6_9PEZI</name>
<evidence type="ECO:0000313" key="2">
    <source>
        <dbReference type="EMBL" id="KAK5244415.1"/>
    </source>
</evidence>
<feature type="non-terminal residue" evidence="2">
    <location>
        <position position="137"/>
    </location>
</feature>
<feature type="region of interest" description="Disordered" evidence="1">
    <location>
        <begin position="97"/>
        <end position="137"/>
    </location>
</feature>
<gene>
    <name evidence="2" type="primary">RPF1_1</name>
    <name evidence="2" type="ORF">LTR16_007607</name>
</gene>
<feature type="region of interest" description="Disordered" evidence="1">
    <location>
        <begin position="1"/>
        <end position="63"/>
    </location>
</feature>